<dbReference type="SMART" id="SM00980">
    <property type="entry name" value="THAP"/>
    <property type="match status" value="1"/>
</dbReference>
<reference evidence="8" key="2">
    <citation type="submission" date="2022-06" db="UniProtKB">
        <authorList>
            <consortium name="EnsemblMetazoa"/>
        </authorList>
    </citation>
    <scope>IDENTIFICATION</scope>
    <source>
        <strain evidence="8">p50T (Dazao)</strain>
    </source>
</reference>
<accession>A0A8R2GAB2</accession>
<evidence type="ECO:0000256" key="6">
    <source>
        <dbReference type="SAM" id="MobiDB-lite"/>
    </source>
</evidence>
<evidence type="ECO:0000256" key="3">
    <source>
        <dbReference type="ARBA" id="ARBA00022833"/>
    </source>
</evidence>
<evidence type="ECO:0000313" key="8">
    <source>
        <dbReference type="EnsemblMetazoa" id="XP_012546686.1"/>
    </source>
</evidence>
<keyword evidence="2 5" id="KW-0863">Zinc-finger</keyword>
<feature type="region of interest" description="Disordered" evidence="6">
    <location>
        <begin position="142"/>
        <end position="191"/>
    </location>
</feature>
<dbReference type="OrthoDB" id="7683421at2759"/>
<evidence type="ECO:0000256" key="2">
    <source>
        <dbReference type="ARBA" id="ARBA00022771"/>
    </source>
</evidence>
<dbReference type="GeneID" id="101738304"/>
<evidence type="ECO:0000259" key="7">
    <source>
        <dbReference type="PROSITE" id="PS50950"/>
    </source>
</evidence>
<feature type="compositionally biased region" description="Low complexity" evidence="6">
    <location>
        <begin position="143"/>
        <end position="156"/>
    </location>
</feature>
<name>A0A8R2GAB2_BOMMO</name>
<reference evidence="9" key="1">
    <citation type="journal article" date="2008" name="Insect Biochem. Mol. Biol.">
        <title>The genome of a lepidopteran model insect, the silkworm Bombyx mori.</title>
        <authorList>
            <consortium name="International Silkworm Genome Consortium"/>
        </authorList>
    </citation>
    <scope>NUCLEOTIDE SEQUENCE [LARGE SCALE GENOMIC DNA]</scope>
    <source>
        <strain evidence="9">p50T</strain>
    </source>
</reference>
<evidence type="ECO:0000256" key="1">
    <source>
        <dbReference type="ARBA" id="ARBA00022723"/>
    </source>
</evidence>
<protein>
    <recommendedName>
        <fullName evidence="7">THAP-type domain-containing protein</fullName>
    </recommendedName>
</protein>
<dbReference type="PROSITE" id="PS50950">
    <property type="entry name" value="ZF_THAP"/>
    <property type="match status" value="1"/>
</dbReference>
<dbReference type="EnsemblMetazoa" id="XM_012691232.3">
    <property type="protein sequence ID" value="XP_012546686.1"/>
    <property type="gene ID" value="LOC101738304"/>
</dbReference>
<dbReference type="Pfam" id="PF05485">
    <property type="entry name" value="THAP"/>
    <property type="match status" value="1"/>
</dbReference>
<proteinExistence type="predicted"/>
<dbReference type="KEGG" id="bmor:101738304"/>
<organism evidence="8 9">
    <name type="scientific">Bombyx mori</name>
    <name type="common">Silk moth</name>
    <dbReference type="NCBI Taxonomy" id="7091"/>
    <lineage>
        <taxon>Eukaryota</taxon>
        <taxon>Metazoa</taxon>
        <taxon>Ecdysozoa</taxon>
        <taxon>Arthropoda</taxon>
        <taxon>Hexapoda</taxon>
        <taxon>Insecta</taxon>
        <taxon>Pterygota</taxon>
        <taxon>Neoptera</taxon>
        <taxon>Endopterygota</taxon>
        <taxon>Lepidoptera</taxon>
        <taxon>Glossata</taxon>
        <taxon>Ditrysia</taxon>
        <taxon>Bombycoidea</taxon>
        <taxon>Bombycidae</taxon>
        <taxon>Bombycinae</taxon>
        <taxon>Bombyx</taxon>
    </lineage>
</organism>
<keyword evidence="4 5" id="KW-0238">DNA-binding</keyword>
<dbReference type="RefSeq" id="XP_062525689.1">
    <property type="nucleotide sequence ID" value="XM_062669705.1"/>
</dbReference>
<keyword evidence="1" id="KW-0479">Metal-binding</keyword>
<dbReference type="GO" id="GO:0003677">
    <property type="term" value="F:DNA binding"/>
    <property type="evidence" value="ECO:0007669"/>
    <property type="project" value="UniProtKB-UniRule"/>
</dbReference>
<dbReference type="GO" id="GO:0008270">
    <property type="term" value="F:zinc ion binding"/>
    <property type="evidence" value="ECO:0007669"/>
    <property type="project" value="UniProtKB-KW"/>
</dbReference>
<dbReference type="Proteomes" id="UP000005204">
    <property type="component" value="Unassembled WGS sequence"/>
</dbReference>
<dbReference type="SUPFAM" id="SSF57716">
    <property type="entry name" value="Glucocorticoid receptor-like (DNA-binding domain)"/>
    <property type="match status" value="1"/>
</dbReference>
<evidence type="ECO:0000256" key="4">
    <source>
        <dbReference type="ARBA" id="ARBA00023125"/>
    </source>
</evidence>
<keyword evidence="3" id="KW-0862">Zinc</keyword>
<keyword evidence="9" id="KW-1185">Reference proteome</keyword>
<feature type="domain" description="THAP-type" evidence="7">
    <location>
        <begin position="1"/>
        <end position="86"/>
    </location>
</feature>
<evidence type="ECO:0000313" key="9">
    <source>
        <dbReference type="Proteomes" id="UP000005204"/>
    </source>
</evidence>
<dbReference type="AlphaFoldDB" id="A0A8R2GAB2"/>
<evidence type="ECO:0000256" key="5">
    <source>
        <dbReference type="PROSITE-ProRule" id="PRU00309"/>
    </source>
</evidence>
<dbReference type="InterPro" id="IPR006612">
    <property type="entry name" value="THAP_Znf"/>
</dbReference>
<sequence>MRKITCEICGIKTCRIGVNKRVFMAKFRLDEERCKQWVKVTGKEDLVYVPIEKLHQLKYVCEKHFRSKDFKKKKTQLKKTAIQSLEISSTPLSDDILVGFPLHCIARSQPLPARTDNVQLSYSELSSVIQKEHNYHQAFLYEPIPSTSTSNPNQTSPKRRRFSSPTPLVSPRKPQDREAVPVTPRKRRRIKKLKSSRLLIKNLK</sequence>